<gene>
    <name evidence="2" type="ORF">EJB05_26252</name>
</gene>
<dbReference type="AlphaFoldDB" id="A0A5J9UKP0"/>
<keyword evidence="3" id="KW-1185">Reference proteome</keyword>
<feature type="non-terminal residue" evidence="2">
    <location>
        <position position="89"/>
    </location>
</feature>
<feature type="compositionally biased region" description="Basic and acidic residues" evidence="1">
    <location>
        <begin position="27"/>
        <end position="38"/>
    </location>
</feature>
<name>A0A5J9UKP0_9POAL</name>
<accession>A0A5J9UKP0</accession>
<evidence type="ECO:0000256" key="1">
    <source>
        <dbReference type="SAM" id="MobiDB-lite"/>
    </source>
</evidence>
<protein>
    <submittedName>
        <fullName evidence="2">Uncharacterized protein</fullName>
    </submittedName>
</protein>
<feature type="region of interest" description="Disordered" evidence="1">
    <location>
        <begin position="18"/>
        <end position="89"/>
    </location>
</feature>
<evidence type="ECO:0000313" key="3">
    <source>
        <dbReference type="Proteomes" id="UP000324897"/>
    </source>
</evidence>
<proteinExistence type="predicted"/>
<comment type="caution">
    <text evidence="2">The sequence shown here is derived from an EMBL/GenBank/DDBJ whole genome shotgun (WGS) entry which is preliminary data.</text>
</comment>
<dbReference type="Proteomes" id="UP000324897">
    <property type="component" value="Chromosome 2"/>
</dbReference>
<dbReference type="Gramene" id="TVU23868">
    <property type="protein sequence ID" value="TVU23868"/>
    <property type="gene ID" value="EJB05_26252"/>
</dbReference>
<dbReference type="EMBL" id="RWGY01000013">
    <property type="protein sequence ID" value="TVU23868.1"/>
    <property type="molecule type" value="Genomic_DNA"/>
</dbReference>
<reference evidence="2 3" key="1">
    <citation type="journal article" date="2019" name="Sci. Rep.">
        <title>A high-quality genome of Eragrostis curvula grass provides insights into Poaceae evolution and supports new strategies to enhance forage quality.</title>
        <authorList>
            <person name="Carballo J."/>
            <person name="Santos B.A.C.M."/>
            <person name="Zappacosta D."/>
            <person name="Garbus I."/>
            <person name="Selva J.P."/>
            <person name="Gallo C.A."/>
            <person name="Diaz A."/>
            <person name="Albertini E."/>
            <person name="Caccamo M."/>
            <person name="Echenique V."/>
        </authorList>
    </citation>
    <scope>NUCLEOTIDE SEQUENCE [LARGE SCALE GENOMIC DNA]</scope>
    <source>
        <strain evidence="3">cv. Victoria</strain>
        <tissue evidence="2">Leaf</tissue>
    </source>
</reference>
<sequence>MVEQLHCGVAVGCEALFGTAPTPDQLSELRDQPSHRPTDPALPQPELDVGSGMGVAWKRRPPPPGSQPRPLVARPSPLPWSASCPWLQI</sequence>
<organism evidence="2 3">
    <name type="scientific">Eragrostis curvula</name>
    <name type="common">weeping love grass</name>
    <dbReference type="NCBI Taxonomy" id="38414"/>
    <lineage>
        <taxon>Eukaryota</taxon>
        <taxon>Viridiplantae</taxon>
        <taxon>Streptophyta</taxon>
        <taxon>Embryophyta</taxon>
        <taxon>Tracheophyta</taxon>
        <taxon>Spermatophyta</taxon>
        <taxon>Magnoliopsida</taxon>
        <taxon>Liliopsida</taxon>
        <taxon>Poales</taxon>
        <taxon>Poaceae</taxon>
        <taxon>PACMAD clade</taxon>
        <taxon>Chloridoideae</taxon>
        <taxon>Eragrostideae</taxon>
        <taxon>Eragrostidinae</taxon>
        <taxon>Eragrostis</taxon>
    </lineage>
</organism>
<evidence type="ECO:0000313" key="2">
    <source>
        <dbReference type="EMBL" id="TVU23868.1"/>
    </source>
</evidence>